<dbReference type="SUPFAM" id="SSF54427">
    <property type="entry name" value="NTF2-like"/>
    <property type="match status" value="1"/>
</dbReference>
<dbReference type="OrthoDB" id="9791198at2"/>
<dbReference type="Pfam" id="PF11533">
    <property type="entry name" value="AtzH-like"/>
    <property type="match status" value="1"/>
</dbReference>
<organism evidence="1 2">
    <name type="scientific">Zavarzinia compransoris</name>
    <dbReference type="NCBI Taxonomy" id="1264899"/>
    <lineage>
        <taxon>Bacteria</taxon>
        <taxon>Pseudomonadati</taxon>
        <taxon>Pseudomonadota</taxon>
        <taxon>Alphaproteobacteria</taxon>
        <taxon>Rhodospirillales</taxon>
        <taxon>Zavarziniaceae</taxon>
        <taxon>Zavarzinia</taxon>
    </lineage>
</organism>
<dbReference type="InterPro" id="IPR032710">
    <property type="entry name" value="NTF2-like_dom_sf"/>
</dbReference>
<name>A0A317DWW1_9PROT</name>
<sequence length="124" mass="13573">MAIDHPEAVAAITAAFDAYERALMANDVATLGAFFWTDPRVLRYGPTENLYGPEAIAGYRAARDVADIARTLENTRILALGPDAGVATTEYTRLKSGRRGRQTQVWAQLPEGWRIVSAHVSLLD</sequence>
<proteinExistence type="predicted"/>
<gene>
    <name evidence="1" type="primary">hpxZ</name>
    <name evidence="1" type="ORF">DKG75_19075</name>
</gene>
<protein>
    <submittedName>
        <fullName evidence="1">Oxalurate catabolism protein HpxZ</fullName>
    </submittedName>
</protein>
<dbReference type="InterPro" id="IPR024507">
    <property type="entry name" value="AtzH-like"/>
</dbReference>
<evidence type="ECO:0000313" key="1">
    <source>
        <dbReference type="EMBL" id="PWR19227.1"/>
    </source>
</evidence>
<dbReference type="Gene3D" id="3.10.450.50">
    <property type="match status" value="1"/>
</dbReference>
<keyword evidence="2" id="KW-1185">Reference proteome</keyword>
<dbReference type="AlphaFoldDB" id="A0A317DWW1"/>
<accession>A0A317DWW1</accession>
<dbReference type="NCBIfam" id="NF033625">
    <property type="entry name" value="HpxZ"/>
    <property type="match status" value="1"/>
</dbReference>
<reference evidence="2" key="1">
    <citation type="submission" date="2018-05" db="EMBL/GenBank/DDBJ databases">
        <title>Zavarzinia sp. HR-AS.</title>
        <authorList>
            <person name="Lee Y."/>
            <person name="Jeon C.O."/>
        </authorList>
    </citation>
    <scope>NUCLEOTIDE SEQUENCE [LARGE SCALE GENOMIC DNA]</scope>
    <source>
        <strain evidence="2">DSM 1231</strain>
    </source>
</reference>
<dbReference type="EMBL" id="QGLF01000005">
    <property type="protein sequence ID" value="PWR19227.1"/>
    <property type="molecule type" value="Genomic_DNA"/>
</dbReference>
<evidence type="ECO:0000313" key="2">
    <source>
        <dbReference type="Proteomes" id="UP000246077"/>
    </source>
</evidence>
<dbReference type="Proteomes" id="UP000246077">
    <property type="component" value="Unassembled WGS sequence"/>
</dbReference>
<comment type="caution">
    <text evidence="1">The sequence shown here is derived from an EMBL/GenBank/DDBJ whole genome shotgun (WGS) entry which is preliminary data.</text>
</comment>